<keyword evidence="1" id="KW-1133">Transmembrane helix</keyword>
<dbReference type="Pfam" id="PF21534">
    <property type="entry name" value="Rost"/>
    <property type="match status" value="1"/>
</dbReference>
<dbReference type="Proteomes" id="UP001221898">
    <property type="component" value="Unassembled WGS sequence"/>
</dbReference>
<evidence type="ECO:0008006" key="4">
    <source>
        <dbReference type="Google" id="ProtNLM"/>
    </source>
</evidence>
<keyword evidence="1" id="KW-0812">Transmembrane</keyword>
<feature type="transmembrane region" description="Helical" evidence="1">
    <location>
        <begin position="137"/>
        <end position="157"/>
    </location>
</feature>
<dbReference type="AlphaFoldDB" id="A0AAD7SVD7"/>
<feature type="transmembrane region" description="Helical" evidence="1">
    <location>
        <begin position="197"/>
        <end position="217"/>
    </location>
</feature>
<evidence type="ECO:0000313" key="3">
    <source>
        <dbReference type="Proteomes" id="UP001221898"/>
    </source>
</evidence>
<dbReference type="PANTHER" id="PTHR12242:SF45">
    <property type="entry name" value="MARVEL DOMAIN-CONTAINING PROTEIN"/>
    <property type="match status" value="1"/>
</dbReference>
<keyword evidence="3" id="KW-1185">Reference proteome</keyword>
<evidence type="ECO:0000313" key="2">
    <source>
        <dbReference type="EMBL" id="KAJ8409358.1"/>
    </source>
</evidence>
<evidence type="ECO:0000256" key="1">
    <source>
        <dbReference type="SAM" id="Phobius"/>
    </source>
</evidence>
<dbReference type="InterPro" id="IPR049352">
    <property type="entry name" value="Rost"/>
</dbReference>
<organism evidence="2 3">
    <name type="scientific">Aldrovandia affinis</name>
    <dbReference type="NCBI Taxonomy" id="143900"/>
    <lineage>
        <taxon>Eukaryota</taxon>
        <taxon>Metazoa</taxon>
        <taxon>Chordata</taxon>
        <taxon>Craniata</taxon>
        <taxon>Vertebrata</taxon>
        <taxon>Euteleostomi</taxon>
        <taxon>Actinopterygii</taxon>
        <taxon>Neopterygii</taxon>
        <taxon>Teleostei</taxon>
        <taxon>Notacanthiformes</taxon>
        <taxon>Halosauridae</taxon>
        <taxon>Aldrovandia</taxon>
    </lineage>
</organism>
<reference evidence="2" key="1">
    <citation type="journal article" date="2023" name="Science">
        <title>Genome structures resolve the early diversification of teleost fishes.</title>
        <authorList>
            <person name="Parey E."/>
            <person name="Louis A."/>
            <person name="Montfort J."/>
            <person name="Bouchez O."/>
            <person name="Roques C."/>
            <person name="Iampietro C."/>
            <person name="Lluch J."/>
            <person name="Castinel A."/>
            <person name="Donnadieu C."/>
            <person name="Desvignes T."/>
            <person name="Floi Bucao C."/>
            <person name="Jouanno E."/>
            <person name="Wen M."/>
            <person name="Mejri S."/>
            <person name="Dirks R."/>
            <person name="Jansen H."/>
            <person name="Henkel C."/>
            <person name="Chen W.J."/>
            <person name="Zahm M."/>
            <person name="Cabau C."/>
            <person name="Klopp C."/>
            <person name="Thompson A.W."/>
            <person name="Robinson-Rechavi M."/>
            <person name="Braasch I."/>
            <person name="Lecointre G."/>
            <person name="Bobe J."/>
            <person name="Postlethwait J.H."/>
            <person name="Berthelot C."/>
            <person name="Roest Crollius H."/>
            <person name="Guiguen Y."/>
        </authorList>
    </citation>
    <scope>NUCLEOTIDE SEQUENCE</scope>
    <source>
        <strain evidence="2">NC1722</strain>
    </source>
</reference>
<name>A0AAD7SVD7_9TELE</name>
<dbReference type="EMBL" id="JAINUG010000031">
    <property type="protein sequence ID" value="KAJ8409358.1"/>
    <property type="molecule type" value="Genomic_DNA"/>
</dbReference>
<accession>A0AAD7SVD7</accession>
<comment type="caution">
    <text evidence="2">The sequence shown here is derived from an EMBL/GenBank/DDBJ whole genome shotgun (WGS) entry which is preliminary data.</text>
</comment>
<feature type="transmembrane region" description="Helical" evidence="1">
    <location>
        <begin position="237"/>
        <end position="264"/>
    </location>
</feature>
<feature type="transmembrane region" description="Helical" evidence="1">
    <location>
        <begin position="41"/>
        <end position="60"/>
    </location>
</feature>
<keyword evidence="1" id="KW-0472">Membrane</keyword>
<sequence>MGSSWTQSWKEELTVGKLYLSLSTPEVLLQPQWDIGPRAWLFYRFFMLFYTFGWCVYSGLLFNTPKWLIFLSHLSYCLMGIYYLVAFCNLAGAIIVVRLFCQKEASHTGGSAVGSSNERSKPFPLPTALDASLRLQWFLHTVMGSFSIIVSVIYWTIEYPIVHHALSAFNIDLHIVNSAQVLLDLGLSATPIHLAHYLHLLLVGCLYVLFAVAYWLGGLTNLNGKPFIYKVLDFGGWPLMASVCVLVFNLICLPLFHFLLWNLYLLRRHLAARPGGRRLALRREKWWWRVGGGDASFPVALLDPATSVFAHRKSAAPGGLSQSLLVVTTCGYNGNAAFL</sequence>
<gene>
    <name evidence="2" type="ORF">AAFF_G00235560</name>
</gene>
<dbReference type="GO" id="GO:0016020">
    <property type="term" value="C:membrane"/>
    <property type="evidence" value="ECO:0007669"/>
    <property type="project" value="TreeGrafter"/>
</dbReference>
<proteinExistence type="predicted"/>
<protein>
    <recommendedName>
        <fullName evidence="4">Protein rolling stone</fullName>
    </recommendedName>
</protein>
<dbReference type="PANTHER" id="PTHR12242">
    <property type="entry name" value="OS02G0130600 PROTEIN-RELATED"/>
    <property type="match status" value="1"/>
</dbReference>
<feature type="transmembrane region" description="Helical" evidence="1">
    <location>
        <begin position="80"/>
        <end position="101"/>
    </location>
</feature>